<dbReference type="InterPro" id="IPR021109">
    <property type="entry name" value="Peptidase_aspartic_dom_sf"/>
</dbReference>
<protein>
    <submittedName>
        <fullName evidence="1">Uncharacterized protein</fullName>
    </submittedName>
</protein>
<dbReference type="PANTHER" id="PTHR33240:SF8">
    <property type="entry name" value="OS03G0439900 PROTEIN"/>
    <property type="match status" value="1"/>
</dbReference>
<organism evidence="1">
    <name type="scientific">Nicotiana tabacum</name>
    <name type="common">Common tobacco</name>
    <dbReference type="NCBI Taxonomy" id="4097"/>
    <lineage>
        <taxon>Eukaryota</taxon>
        <taxon>Viridiplantae</taxon>
        <taxon>Streptophyta</taxon>
        <taxon>Embryophyta</taxon>
        <taxon>Tracheophyta</taxon>
        <taxon>Spermatophyta</taxon>
        <taxon>Magnoliopsida</taxon>
        <taxon>eudicotyledons</taxon>
        <taxon>Gunneridae</taxon>
        <taxon>Pentapetalae</taxon>
        <taxon>asterids</taxon>
        <taxon>lamiids</taxon>
        <taxon>Solanales</taxon>
        <taxon>Solanaceae</taxon>
        <taxon>Nicotianoideae</taxon>
        <taxon>Nicotianeae</taxon>
        <taxon>Nicotiana</taxon>
    </lineage>
</organism>
<evidence type="ECO:0000313" key="1">
    <source>
        <dbReference type="RefSeq" id="XP_016501398.1"/>
    </source>
</evidence>
<dbReference type="CDD" id="cd00303">
    <property type="entry name" value="retropepsin_like"/>
    <property type="match status" value="1"/>
</dbReference>
<dbReference type="RefSeq" id="XP_016501398.1">
    <property type="nucleotide sequence ID" value="XM_016645912.1"/>
</dbReference>
<sequence>MCKYHGMHGHRSEDCRQLREEVARLFNEGHLREFLSDRAKNHFRERDAGRKSEPEEPQHVIHMIIGEVDVPQGPVFKRTKVSITREKRTQNYLPEDALTFRSSANIIRSRVVEQLGLLDLIILTSRFLNGFNMASETTKGEIILPINVAGTIQDTKFHVIEGDMRYNALLGRPWKHSIRAVPSTLHQMMKFPTKDGVKTIYGEQHAAKEMFAVHDSAPM</sequence>
<accession>A0A1S4CJM7</accession>
<dbReference type="OrthoDB" id="2919534at2759"/>
<name>A0A1S4CJM7_TOBAC</name>
<gene>
    <name evidence="1" type="primary">LOC107819764</name>
</gene>
<dbReference type="PaxDb" id="4097-A0A1S4CJM7"/>
<dbReference type="Gene3D" id="2.40.70.10">
    <property type="entry name" value="Acid Proteases"/>
    <property type="match status" value="1"/>
</dbReference>
<reference evidence="1" key="1">
    <citation type="submission" date="2025-08" db="UniProtKB">
        <authorList>
            <consortium name="RefSeq"/>
        </authorList>
    </citation>
    <scope>IDENTIFICATION</scope>
</reference>
<dbReference type="PANTHER" id="PTHR33240">
    <property type="entry name" value="OS08G0508500 PROTEIN"/>
    <property type="match status" value="1"/>
</dbReference>
<proteinExistence type="predicted"/>
<dbReference type="AlphaFoldDB" id="A0A1S4CJM7"/>
<dbReference type="KEGG" id="nta:107819764"/>